<evidence type="ECO:0000313" key="2">
    <source>
        <dbReference type="Proteomes" id="UP000824782"/>
    </source>
</evidence>
<dbReference type="EMBL" id="WNYA01004865">
    <property type="protein sequence ID" value="KAG8542508.1"/>
    <property type="molecule type" value="Genomic_DNA"/>
</dbReference>
<comment type="caution">
    <text evidence="1">The sequence shown here is derived from an EMBL/GenBank/DDBJ whole genome shotgun (WGS) entry which is preliminary data.</text>
</comment>
<keyword evidence="2" id="KW-1185">Reference proteome</keyword>
<protein>
    <submittedName>
        <fullName evidence="1">Uncharacterized protein</fullName>
    </submittedName>
</protein>
<accession>A0AAV6Z2D4</accession>
<proteinExistence type="predicted"/>
<organism evidence="1 2">
    <name type="scientific">Engystomops pustulosus</name>
    <name type="common">Tungara frog</name>
    <name type="synonym">Physalaemus pustulosus</name>
    <dbReference type="NCBI Taxonomy" id="76066"/>
    <lineage>
        <taxon>Eukaryota</taxon>
        <taxon>Metazoa</taxon>
        <taxon>Chordata</taxon>
        <taxon>Craniata</taxon>
        <taxon>Vertebrata</taxon>
        <taxon>Euteleostomi</taxon>
        <taxon>Amphibia</taxon>
        <taxon>Batrachia</taxon>
        <taxon>Anura</taxon>
        <taxon>Neobatrachia</taxon>
        <taxon>Hyloidea</taxon>
        <taxon>Leptodactylidae</taxon>
        <taxon>Leiuperinae</taxon>
        <taxon>Engystomops</taxon>
    </lineage>
</organism>
<reference evidence="1" key="1">
    <citation type="thesis" date="2020" institute="ProQuest LLC" country="789 East Eisenhower Parkway, Ann Arbor, MI, USA">
        <title>Comparative Genomics and Chromosome Evolution.</title>
        <authorList>
            <person name="Mudd A.B."/>
        </authorList>
    </citation>
    <scope>NUCLEOTIDE SEQUENCE</scope>
    <source>
        <strain evidence="1">237g6f4</strain>
        <tissue evidence="1">Blood</tissue>
    </source>
</reference>
<name>A0AAV6Z2D4_ENGPU</name>
<evidence type="ECO:0000313" key="1">
    <source>
        <dbReference type="EMBL" id="KAG8542508.1"/>
    </source>
</evidence>
<dbReference type="Proteomes" id="UP000824782">
    <property type="component" value="Unassembled WGS sequence"/>
</dbReference>
<gene>
    <name evidence="1" type="ORF">GDO81_026592</name>
</gene>
<sequence length="66" mass="7315">MTLGPGTPRMVRTDGLISHYFLELIPPLFPFLLLVSTSPKCVQEPDQCPQYLGTIVKVEQHCEGGD</sequence>
<dbReference type="AlphaFoldDB" id="A0AAV6Z2D4"/>